<dbReference type="EMBL" id="QJNS01000086">
    <property type="protein sequence ID" value="RYO88521.1"/>
    <property type="molecule type" value="Genomic_DNA"/>
</dbReference>
<accession>A0ABY0HB14</accession>
<proteinExistence type="predicted"/>
<comment type="caution">
    <text evidence="1">The sequence shown here is derived from an EMBL/GenBank/DDBJ whole genome shotgun (WGS) entry which is preliminary data.</text>
</comment>
<reference evidence="1 2" key="1">
    <citation type="submission" date="2018-06" db="EMBL/GenBank/DDBJ databases">
        <title>Complete Genomes of Monosporascus.</title>
        <authorList>
            <person name="Robinson A.J."/>
            <person name="Natvig D.O."/>
        </authorList>
    </citation>
    <scope>NUCLEOTIDE SEQUENCE [LARGE SCALE GENOMIC DNA]</scope>
    <source>
        <strain evidence="1 2">CBS 609.92</strain>
    </source>
</reference>
<sequence>MSASDMQWLGRERLNQYELLDCMEKAKGLVFVNKNGQKFFDGIISGLDTVPVGPLFLQQSGSLGRLMAGDPSLSWIVSTVACLFQHHRDERIVTAMLTAFIMESHRSHGQEQAVDTLDAFTYNPEQTRVRAVVRKIVSSVWYNVVNVGCDTIPLPQELLAVCTKGHYLESGDFSIVINNIYAHCPSRAILRADHLLRDVLLWILLHYSGTVVVNVGGQIVYRADLGNSRRELEVRVASWCSEDGDCGAAGKESYEILRHISGKFEEFLSGSSPRFTDVPPRPGRNVEQRTADLGEMLGSVNDAMVAGRPVVSAERLFLPGVSAEPGSQGAADQMTVSLALKRIPAMINLEWGSSPAYQVVFVGRFQAVSGSGVLDETAAWNTERRLNTLLEYFPVLADLVTKVSANCLCSDCSGLKDRRLPEVRTNRLIPGCLKRTAVEEAFLLLAHGVADGFGASDTPSVSDVTPIVEGMAAPFLELAQERKVCWDTWFAVASCVYLDCPFEKPARDAHPTFSGTAFAAIQYGNLAAQTPWLDLIQDLAVRGCFGLVGSKGRLGVVTRRDDYHAQFRSVEEDFAIIETENTESVTSFCARNKKAASLIDHLLHVDEDESSVESGVILCQMDDKFYRLYCASRQEPIGESWTLAMC</sequence>
<protein>
    <submittedName>
        <fullName evidence="1">Uncharacterized protein</fullName>
    </submittedName>
</protein>
<gene>
    <name evidence="1" type="ORF">DL762_003727</name>
</gene>
<name>A0ABY0HB14_9PEZI</name>
<keyword evidence="2" id="KW-1185">Reference proteome</keyword>
<dbReference type="Proteomes" id="UP000294003">
    <property type="component" value="Unassembled WGS sequence"/>
</dbReference>
<evidence type="ECO:0000313" key="1">
    <source>
        <dbReference type="EMBL" id="RYO88521.1"/>
    </source>
</evidence>
<organism evidence="1 2">
    <name type="scientific">Monosporascus cannonballus</name>
    <dbReference type="NCBI Taxonomy" id="155416"/>
    <lineage>
        <taxon>Eukaryota</taxon>
        <taxon>Fungi</taxon>
        <taxon>Dikarya</taxon>
        <taxon>Ascomycota</taxon>
        <taxon>Pezizomycotina</taxon>
        <taxon>Sordariomycetes</taxon>
        <taxon>Xylariomycetidae</taxon>
        <taxon>Xylariales</taxon>
        <taxon>Xylariales incertae sedis</taxon>
        <taxon>Monosporascus</taxon>
    </lineage>
</organism>
<evidence type="ECO:0000313" key="2">
    <source>
        <dbReference type="Proteomes" id="UP000294003"/>
    </source>
</evidence>